<accession>X1JS70</accession>
<dbReference type="SUPFAM" id="SSF49265">
    <property type="entry name" value="Fibronectin type III"/>
    <property type="match status" value="1"/>
</dbReference>
<comment type="caution">
    <text evidence="1">The sequence shown here is derived from an EMBL/GenBank/DDBJ whole genome shotgun (WGS) entry which is preliminary data.</text>
</comment>
<sequence>SDDNGTSFEPLPPDATSPPLTGSVAVAFAPEFSSNSIIYAASDTPDEGIYRFTIGTSTEWENIDSPTGGMLGQVAVSADGTLYATNFKADGGMERCLNPTYSLGPTFETVTRGLDDGATLTKLWLQDNRLWSIDTANVRLMTFTDSLTLPVTLTSPPDKAQGIGIITNDTVKDVELDWETLSGATTYEWQLDDDTDFSSVPASFEGDTEAGSERLPALEPATTYYWRVRATEPVLSPWSDKWSFTTSMDSEAAGPELI</sequence>
<dbReference type="InterPro" id="IPR011041">
    <property type="entry name" value="Quinoprot_gluc/sorb_DH_b-prop"/>
</dbReference>
<dbReference type="InterPro" id="IPR013783">
    <property type="entry name" value="Ig-like_fold"/>
</dbReference>
<dbReference type="EMBL" id="BARU01033893">
    <property type="protein sequence ID" value="GAH72648.1"/>
    <property type="molecule type" value="Genomic_DNA"/>
</dbReference>
<dbReference type="SUPFAM" id="SSF50952">
    <property type="entry name" value="Soluble quinoprotein glucose dehydrogenase"/>
    <property type="match status" value="1"/>
</dbReference>
<reference evidence="1" key="1">
    <citation type="journal article" date="2014" name="Front. Microbiol.">
        <title>High frequency of phylogenetically diverse reductive dehalogenase-homologous genes in deep subseafloor sedimentary metagenomes.</title>
        <authorList>
            <person name="Kawai M."/>
            <person name="Futagami T."/>
            <person name="Toyoda A."/>
            <person name="Takaki Y."/>
            <person name="Nishi S."/>
            <person name="Hori S."/>
            <person name="Arai W."/>
            <person name="Tsubouchi T."/>
            <person name="Morono Y."/>
            <person name="Uchiyama I."/>
            <person name="Ito T."/>
            <person name="Fujiyama A."/>
            <person name="Inagaki F."/>
            <person name="Takami H."/>
        </authorList>
    </citation>
    <scope>NUCLEOTIDE SEQUENCE</scope>
    <source>
        <strain evidence="1">Expedition CK06-06</strain>
    </source>
</reference>
<gene>
    <name evidence="1" type="ORF">S03H2_53264</name>
</gene>
<proteinExistence type="predicted"/>
<feature type="non-terminal residue" evidence="1">
    <location>
        <position position="258"/>
    </location>
</feature>
<dbReference type="AlphaFoldDB" id="X1JS70"/>
<feature type="non-terminal residue" evidence="1">
    <location>
        <position position="1"/>
    </location>
</feature>
<protein>
    <recommendedName>
        <fullName evidence="2">Fibronectin type-III domain-containing protein</fullName>
    </recommendedName>
</protein>
<name>X1JS70_9ZZZZ</name>
<evidence type="ECO:0000313" key="1">
    <source>
        <dbReference type="EMBL" id="GAH72648.1"/>
    </source>
</evidence>
<dbReference type="Gene3D" id="2.60.40.10">
    <property type="entry name" value="Immunoglobulins"/>
    <property type="match status" value="1"/>
</dbReference>
<evidence type="ECO:0008006" key="2">
    <source>
        <dbReference type="Google" id="ProtNLM"/>
    </source>
</evidence>
<dbReference type="InterPro" id="IPR036116">
    <property type="entry name" value="FN3_sf"/>
</dbReference>
<organism evidence="1">
    <name type="scientific">marine sediment metagenome</name>
    <dbReference type="NCBI Taxonomy" id="412755"/>
    <lineage>
        <taxon>unclassified sequences</taxon>
        <taxon>metagenomes</taxon>
        <taxon>ecological metagenomes</taxon>
    </lineage>
</organism>